<dbReference type="Proteomes" id="UP001066276">
    <property type="component" value="Chromosome 9"/>
</dbReference>
<evidence type="ECO:0000313" key="3">
    <source>
        <dbReference type="Proteomes" id="UP001066276"/>
    </source>
</evidence>
<comment type="caution">
    <text evidence="2">The sequence shown here is derived from an EMBL/GenBank/DDBJ whole genome shotgun (WGS) entry which is preliminary data.</text>
</comment>
<evidence type="ECO:0000256" key="1">
    <source>
        <dbReference type="SAM" id="Phobius"/>
    </source>
</evidence>
<name>A0AAV7MX07_PLEWA</name>
<reference evidence="2" key="1">
    <citation type="journal article" date="2022" name="bioRxiv">
        <title>Sequencing and chromosome-scale assembly of the giantPleurodeles waltlgenome.</title>
        <authorList>
            <person name="Brown T."/>
            <person name="Elewa A."/>
            <person name="Iarovenko S."/>
            <person name="Subramanian E."/>
            <person name="Araus A.J."/>
            <person name="Petzold A."/>
            <person name="Susuki M."/>
            <person name="Suzuki K.-i.T."/>
            <person name="Hayashi T."/>
            <person name="Toyoda A."/>
            <person name="Oliveira C."/>
            <person name="Osipova E."/>
            <person name="Leigh N.D."/>
            <person name="Simon A."/>
            <person name="Yun M.H."/>
        </authorList>
    </citation>
    <scope>NUCLEOTIDE SEQUENCE</scope>
    <source>
        <strain evidence="2">20211129_DDA</strain>
        <tissue evidence="2">Liver</tissue>
    </source>
</reference>
<keyword evidence="1" id="KW-0812">Transmembrane</keyword>
<proteinExistence type="predicted"/>
<dbReference type="AlphaFoldDB" id="A0AAV7MX07"/>
<accession>A0AAV7MX07</accession>
<keyword evidence="1" id="KW-1133">Transmembrane helix</keyword>
<gene>
    <name evidence="2" type="ORF">NDU88_005278</name>
</gene>
<keyword evidence="1" id="KW-0472">Membrane</keyword>
<keyword evidence="3" id="KW-1185">Reference proteome</keyword>
<feature type="transmembrane region" description="Helical" evidence="1">
    <location>
        <begin position="15"/>
        <end position="32"/>
    </location>
</feature>
<sequence length="108" mass="12120">MAPSGTGHAPLRPEVGALKAVMMVVSHGVCIAKRSGIFKKMRAQLAMLKWDRWTLKLEFYATKSAIVIVAIRAKLLEYDKEGMREICYLHREATAHGWGGKMPQEDVH</sequence>
<protein>
    <submittedName>
        <fullName evidence="2">Uncharacterized protein</fullName>
    </submittedName>
</protein>
<dbReference type="EMBL" id="JANPWB010000013">
    <property type="protein sequence ID" value="KAJ1107891.1"/>
    <property type="molecule type" value="Genomic_DNA"/>
</dbReference>
<organism evidence="2 3">
    <name type="scientific">Pleurodeles waltl</name>
    <name type="common">Iberian ribbed newt</name>
    <dbReference type="NCBI Taxonomy" id="8319"/>
    <lineage>
        <taxon>Eukaryota</taxon>
        <taxon>Metazoa</taxon>
        <taxon>Chordata</taxon>
        <taxon>Craniata</taxon>
        <taxon>Vertebrata</taxon>
        <taxon>Euteleostomi</taxon>
        <taxon>Amphibia</taxon>
        <taxon>Batrachia</taxon>
        <taxon>Caudata</taxon>
        <taxon>Salamandroidea</taxon>
        <taxon>Salamandridae</taxon>
        <taxon>Pleurodelinae</taxon>
        <taxon>Pleurodeles</taxon>
    </lineage>
</organism>
<evidence type="ECO:0000313" key="2">
    <source>
        <dbReference type="EMBL" id="KAJ1107891.1"/>
    </source>
</evidence>